<dbReference type="GO" id="GO:0016887">
    <property type="term" value="F:ATP hydrolysis activity"/>
    <property type="evidence" value="ECO:0007669"/>
    <property type="project" value="InterPro"/>
</dbReference>
<dbReference type="GO" id="GO:0051082">
    <property type="term" value="F:unfolded protein binding"/>
    <property type="evidence" value="ECO:0007669"/>
    <property type="project" value="InterPro"/>
</dbReference>
<dbReference type="InterPro" id="IPR001404">
    <property type="entry name" value="Hsp90_fam"/>
</dbReference>
<organism evidence="5 6">
    <name type="scientific">Sphingomonas prati</name>
    <dbReference type="NCBI Taxonomy" id="1843237"/>
    <lineage>
        <taxon>Bacteria</taxon>
        <taxon>Pseudomonadati</taxon>
        <taxon>Pseudomonadota</taxon>
        <taxon>Alphaproteobacteria</taxon>
        <taxon>Sphingomonadales</taxon>
        <taxon>Sphingomonadaceae</taxon>
        <taxon>Sphingomonas</taxon>
    </lineage>
</organism>
<dbReference type="SUPFAM" id="SSF55874">
    <property type="entry name" value="ATPase domain of HSP90 chaperone/DNA topoisomerase II/histidine kinase"/>
    <property type="match status" value="1"/>
</dbReference>
<dbReference type="Proteomes" id="UP000546701">
    <property type="component" value="Unassembled WGS sequence"/>
</dbReference>
<dbReference type="AlphaFoldDB" id="A0A7W9BVV2"/>
<keyword evidence="3" id="KW-0067">ATP-binding</keyword>
<dbReference type="GO" id="GO:0140662">
    <property type="term" value="F:ATP-dependent protein folding chaperone"/>
    <property type="evidence" value="ECO:0007669"/>
    <property type="project" value="InterPro"/>
</dbReference>
<evidence type="ECO:0000256" key="4">
    <source>
        <dbReference type="ARBA" id="ARBA00023186"/>
    </source>
</evidence>
<feature type="non-terminal residue" evidence="5">
    <location>
        <position position="113"/>
    </location>
</feature>
<proteinExistence type="inferred from homology"/>
<evidence type="ECO:0000256" key="1">
    <source>
        <dbReference type="ARBA" id="ARBA00008239"/>
    </source>
</evidence>
<keyword evidence="4" id="KW-0143">Chaperone</keyword>
<gene>
    <name evidence="5" type="ORF">FHS99_003520</name>
</gene>
<accession>A0A7W9BVV2</accession>
<dbReference type="InterPro" id="IPR036890">
    <property type="entry name" value="HATPase_C_sf"/>
</dbReference>
<dbReference type="EMBL" id="JACIJR010000021">
    <property type="protein sequence ID" value="MBB5731006.1"/>
    <property type="molecule type" value="Genomic_DNA"/>
</dbReference>
<evidence type="ECO:0000256" key="3">
    <source>
        <dbReference type="ARBA" id="ARBA00022840"/>
    </source>
</evidence>
<dbReference type="Gene3D" id="3.30.565.10">
    <property type="entry name" value="Histidine kinase-like ATPase, C-terminal domain"/>
    <property type="match status" value="1"/>
</dbReference>
<dbReference type="GO" id="GO:0005524">
    <property type="term" value="F:ATP binding"/>
    <property type="evidence" value="ECO:0007669"/>
    <property type="project" value="UniProtKB-KW"/>
</dbReference>
<sequence length="113" mass="12130">MTTITAPVSHAFEADVAKLLHLMVHSVYSDKNVFLRELVSNAADACEKLRYEGIANPALLGEDPAPRITVTLDPDSSRLMIEDNGIGMNAADLADALGTIARSGTKSFMERIA</sequence>
<evidence type="ECO:0000256" key="2">
    <source>
        <dbReference type="ARBA" id="ARBA00022741"/>
    </source>
</evidence>
<reference evidence="5 6" key="1">
    <citation type="submission" date="2020-08" db="EMBL/GenBank/DDBJ databases">
        <title>Genomic Encyclopedia of Type Strains, Phase IV (KMG-IV): sequencing the most valuable type-strain genomes for metagenomic binning, comparative biology and taxonomic classification.</title>
        <authorList>
            <person name="Goeker M."/>
        </authorList>
    </citation>
    <scope>NUCLEOTIDE SEQUENCE [LARGE SCALE GENOMIC DNA]</scope>
    <source>
        <strain evidence="5 6">DSM 103336</strain>
    </source>
</reference>
<comment type="similarity">
    <text evidence="1">Belongs to the heat shock protein 90 family.</text>
</comment>
<name>A0A7W9BVV2_9SPHN</name>
<dbReference type="PANTHER" id="PTHR11528">
    <property type="entry name" value="HEAT SHOCK PROTEIN 90 FAMILY MEMBER"/>
    <property type="match status" value="1"/>
</dbReference>
<keyword evidence="2" id="KW-0547">Nucleotide-binding</keyword>
<dbReference type="PRINTS" id="PR00775">
    <property type="entry name" value="HEATSHOCK90"/>
</dbReference>
<evidence type="ECO:0000313" key="5">
    <source>
        <dbReference type="EMBL" id="MBB5731006.1"/>
    </source>
</evidence>
<keyword evidence="6" id="KW-1185">Reference proteome</keyword>
<evidence type="ECO:0000313" key="6">
    <source>
        <dbReference type="Proteomes" id="UP000546701"/>
    </source>
</evidence>
<comment type="caution">
    <text evidence="5">The sequence shown here is derived from an EMBL/GenBank/DDBJ whole genome shotgun (WGS) entry which is preliminary data.</text>
</comment>
<protein>
    <submittedName>
        <fullName evidence="5">HSP90 family molecular chaperone</fullName>
    </submittedName>
</protein>
<dbReference type="InterPro" id="IPR020575">
    <property type="entry name" value="Hsp90_N"/>
</dbReference>